<organism evidence="5">
    <name type="scientific">Riquetophycus sp</name>
    <dbReference type="NCBI Taxonomy" id="1897556"/>
    <lineage>
        <taxon>Eukaryota</taxon>
        <taxon>Rhodophyta</taxon>
        <taxon>Florideophyceae</taxon>
        <taxon>Rhodymeniophycidae</taxon>
        <taxon>Peyssonneliales</taxon>
        <taxon>Peyssonneliaceae</taxon>
        <taxon>Riquetophycus</taxon>
    </lineage>
</organism>
<dbReference type="GO" id="GO:0006412">
    <property type="term" value="P:translation"/>
    <property type="evidence" value="ECO:0007669"/>
    <property type="project" value="InterPro"/>
</dbReference>
<dbReference type="AlphaFoldDB" id="A0A1C9C8G5"/>
<dbReference type="PANTHER" id="PTHR11545:SF2">
    <property type="entry name" value="LARGE RIBOSOMAL SUBUNIT PROTEIN UL13M"/>
    <property type="match status" value="1"/>
</dbReference>
<dbReference type="GO" id="GO:0003729">
    <property type="term" value="F:mRNA binding"/>
    <property type="evidence" value="ECO:0007669"/>
    <property type="project" value="TreeGrafter"/>
</dbReference>
<keyword evidence="2 4" id="KW-0689">Ribosomal protein</keyword>
<evidence type="ECO:0000313" key="5">
    <source>
        <dbReference type="EMBL" id="AOM64659.1"/>
    </source>
</evidence>
<dbReference type="PROSITE" id="PS00783">
    <property type="entry name" value="RIBOSOMAL_L13"/>
    <property type="match status" value="1"/>
</dbReference>
<evidence type="ECO:0000256" key="1">
    <source>
        <dbReference type="ARBA" id="ARBA00006227"/>
    </source>
</evidence>
<dbReference type="Pfam" id="PF00572">
    <property type="entry name" value="Ribosomal_L13"/>
    <property type="match status" value="1"/>
</dbReference>
<dbReference type="EMBL" id="KX284710">
    <property type="protein sequence ID" value="AOM64659.1"/>
    <property type="molecule type" value="Genomic_DNA"/>
</dbReference>
<dbReference type="GO" id="GO:0022625">
    <property type="term" value="C:cytosolic large ribosomal subunit"/>
    <property type="evidence" value="ECO:0007669"/>
    <property type="project" value="TreeGrafter"/>
</dbReference>
<dbReference type="PIRSF" id="PIRSF002181">
    <property type="entry name" value="Ribosomal_L13"/>
    <property type="match status" value="1"/>
</dbReference>
<dbReference type="PANTHER" id="PTHR11545">
    <property type="entry name" value="RIBOSOMAL PROTEIN L13"/>
    <property type="match status" value="1"/>
</dbReference>
<dbReference type="SUPFAM" id="SSF52161">
    <property type="entry name" value="Ribosomal protein L13"/>
    <property type="match status" value="1"/>
</dbReference>
<dbReference type="InterPro" id="IPR036899">
    <property type="entry name" value="Ribosomal_uL13_sf"/>
</dbReference>
<dbReference type="InterPro" id="IPR023563">
    <property type="entry name" value="Ribosomal_uL13_CS"/>
</dbReference>
<dbReference type="Gene3D" id="3.90.1180.10">
    <property type="entry name" value="Ribosomal protein L13"/>
    <property type="match status" value="1"/>
</dbReference>
<dbReference type="InterPro" id="IPR005823">
    <property type="entry name" value="Ribosomal_uL13_bac-type"/>
</dbReference>
<keyword evidence="3 4" id="KW-0687">Ribonucleoprotein</keyword>
<name>A0A1C9C8G5_9FLOR</name>
<geneLocation type="plastid" evidence="5"/>
<evidence type="ECO:0000256" key="2">
    <source>
        <dbReference type="ARBA" id="ARBA00022980"/>
    </source>
</evidence>
<accession>A0A1C9C8G5</accession>
<dbReference type="GO" id="GO:0017148">
    <property type="term" value="P:negative regulation of translation"/>
    <property type="evidence" value="ECO:0007669"/>
    <property type="project" value="TreeGrafter"/>
</dbReference>
<evidence type="ECO:0000256" key="3">
    <source>
        <dbReference type="ARBA" id="ARBA00023274"/>
    </source>
</evidence>
<gene>
    <name evidence="5" type="primary">rpl13</name>
    <name evidence="5" type="ORF">Riqu_180</name>
</gene>
<dbReference type="InterPro" id="IPR005822">
    <property type="entry name" value="Ribosomal_uL13"/>
</dbReference>
<keyword evidence="5" id="KW-0934">Plastid</keyword>
<reference evidence="5" key="1">
    <citation type="journal article" date="2016" name="BMC Biol.">
        <title>Parallel evolution of highly conserved plastid genome architecture in red seaweeds and seed plants.</title>
        <authorList>
            <person name="Lee J."/>
            <person name="Cho C.H."/>
            <person name="Park S.I."/>
            <person name="Choi J.W."/>
            <person name="Song H.S."/>
            <person name="West J.A."/>
            <person name="Bhattacharya D."/>
            <person name="Yoon H.S."/>
        </authorList>
    </citation>
    <scope>NUCLEOTIDE SEQUENCE</scope>
</reference>
<dbReference type="CDD" id="cd00392">
    <property type="entry name" value="Ribosomal_L13"/>
    <property type="match status" value="1"/>
</dbReference>
<dbReference type="GO" id="GO:0003735">
    <property type="term" value="F:structural constituent of ribosome"/>
    <property type="evidence" value="ECO:0007669"/>
    <property type="project" value="InterPro"/>
</dbReference>
<sequence>MNKTYIPKNIRDKNRIWYLIDAQEQNLGRLSTQISILLRGKNDVLYTPNVNSMNYIIVINAKYINITGQKRSQKIYKRHSGRPGGLKMETFNQLNHRIPARIIEKSIRGMLPHNALGRQLFKQLKIYGDKNHPHAAQKPTIIELK</sequence>
<evidence type="ECO:0000256" key="4">
    <source>
        <dbReference type="RuleBase" id="RU003877"/>
    </source>
</evidence>
<dbReference type="NCBIfam" id="TIGR01066">
    <property type="entry name" value="rplM_bact"/>
    <property type="match status" value="1"/>
</dbReference>
<protein>
    <submittedName>
        <fullName evidence="5">Ribosomal protein L13</fullName>
    </submittedName>
</protein>
<proteinExistence type="inferred from homology"/>
<comment type="similarity">
    <text evidence="1 4">Belongs to the universal ribosomal protein uL13 family.</text>
</comment>
<dbReference type="HAMAP" id="MF_01366">
    <property type="entry name" value="Ribosomal_uL13"/>
    <property type="match status" value="1"/>
</dbReference>